<dbReference type="AlphaFoldDB" id="T0PZG0"/>
<sequence>MRSLDVAVNYEHDLDRALRWLLAHTIKPQSRTLVDAIDASGTGHACAVRLHLRDTPASAVLDPCK</sequence>
<evidence type="ECO:0000313" key="2">
    <source>
        <dbReference type="Proteomes" id="UP000030762"/>
    </source>
</evidence>
<dbReference type="InParanoid" id="T0PZG0"/>
<reference evidence="1 2" key="1">
    <citation type="submission" date="2012-04" db="EMBL/GenBank/DDBJ databases">
        <title>The Genome Sequence of Saprolegnia declina VS20.</title>
        <authorList>
            <consortium name="The Broad Institute Genome Sequencing Platform"/>
            <person name="Russ C."/>
            <person name="Nusbaum C."/>
            <person name="Tyler B."/>
            <person name="van West P."/>
            <person name="Dieguez-Uribeondo J."/>
            <person name="de Bruijn I."/>
            <person name="Tripathy S."/>
            <person name="Jiang R."/>
            <person name="Young S.K."/>
            <person name="Zeng Q."/>
            <person name="Gargeya S."/>
            <person name="Fitzgerald M."/>
            <person name="Haas B."/>
            <person name="Abouelleil A."/>
            <person name="Alvarado L."/>
            <person name="Arachchi H.M."/>
            <person name="Berlin A."/>
            <person name="Chapman S.B."/>
            <person name="Goldberg J."/>
            <person name="Griggs A."/>
            <person name="Gujja S."/>
            <person name="Hansen M."/>
            <person name="Howarth C."/>
            <person name="Imamovic A."/>
            <person name="Larimer J."/>
            <person name="McCowen C."/>
            <person name="Montmayeur A."/>
            <person name="Murphy C."/>
            <person name="Neiman D."/>
            <person name="Pearson M."/>
            <person name="Priest M."/>
            <person name="Roberts A."/>
            <person name="Saif S."/>
            <person name="Shea T."/>
            <person name="Sisk P."/>
            <person name="Sykes S."/>
            <person name="Wortman J."/>
            <person name="Nusbaum C."/>
            <person name="Birren B."/>
        </authorList>
    </citation>
    <scope>NUCLEOTIDE SEQUENCE [LARGE SCALE GENOMIC DNA]</scope>
    <source>
        <strain evidence="1 2">VS20</strain>
    </source>
</reference>
<name>T0PZG0_SAPDV</name>
<dbReference type="Proteomes" id="UP000030762">
    <property type="component" value="Unassembled WGS sequence"/>
</dbReference>
<accession>T0PZG0</accession>
<dbReference type="VEuPathDB" id="FungiDB:SDRG_15705"/>
<evidence type="ECO:0000313" key="1">
    <source>
        <dbReference type="EMBL" id="EQC26460.1"/>
    </source>
</evidence>
<dbReference type="EMBL" id="JH767230">
    <property type="protein sequence ID" value="EQC26460.1"/>
    <property type="molecule type" value="Genomic_DNA"/>
</dbReference>
<keyword evidence="2" id="KW-1185">Reference proteome</keyword>
<gene>
    <name evidence="1" type="ORF">SDRG_15705</name>
</gene>
<dbReference type="RefSeq" id="XP_008620106.1">
    <property type="nucleotide sequence ID" value="XM_008621884.1"/>
</dbReference>
<protein>
    <submittedName>
        <fullName evidence="1">Uncharacterized protein</fullName>
    </submittedName>
</protein>
<organism evidence="1 2">
    <name type="scientific">Saprolegnia diclina (strain VS20)</name>
    <dbReference type="NCBI Taxonomy" id="1156394"/>
    <lineage>
        <taxon>Eukaryota</taxon>
        <taxon>Sar</taxon>
        <taxon>Stramenopiles</taxon>
        <taxon>Oomycota</taxon>
        <taxon>Saprolegniomycetes</taxon>
        <taxon>Saprolegniales</taxon>
        <taxon>Saprolegniaceae</taxon>
        <taxon>Saprolegnia</taxon>
    </lineage>
</organism>
<dbReference type="GeneID" id="19956432"/>
<proteinExistence type="predicted"/>